<dbReference type="OrthoDB" id="663842at2"/>
<dbReference type="InterPro" id="IPR011990">
    <property type="entry name" value="TPR-like_helical_dom_sf"/>
</dbReference>
<gene>
    <name evidence="1" type="ORF">Rain11_0492</name>
</gene>
<dbReference type="AlphaFoldDB" id="A0A2N3IJB7"/>
<accession>A0A2N3IJB7</accession>
<dbReference type="SUPFAM" id="SSF48452">
    <property type="entry name" value="TPR-like"/>
    <property type="match status" value="1"/>
</dbReference>
<evidence type="ECO:0000313" key="1">
    <source>
        <dbReference type="EMBL" id="PKQ70409.1"/>
    </source>
</evidence>
<evidence type="ECO:0000313" key="2">
    <source>
        <dbReference type="Proteomes" id="UP000233387"/>
    </source>
</evidence>
<proteinExistence type="predicted"/>
<dbReference type="Proteomes" id="UP000233387">
    <property type="component" value="Unassembled WGS sequence"/>
</dbReference>
<organism evidence="1 2">
    <name type="scientific">Raineya orbicola</name>
    <dbReference type="NCBI Taxonomy" id="2016530"/>
    <lineage>
        <taxon>Bacteria</taxon>
        <taxon>Pseudomonadati</taxon>
        <taxon>Bacteroidota</taxon>
        <taxon>Cytophagia</taxon>
        <taxon>Cytophagales</taxon>
        <taxon>Raineyaceae</taxon>
        <taxon>Raineya</taxon>
    </lineage>
</organism>
<name>A0A2N3IJB7_9BACT</name>
<protein>
    <submittedName>
        <fullName evidence="1">Uncharacterized protein</fullName>
    </submittedName>
</protein>
<sequence>MTQLLRRLYKEASENEKKLKDFEQAIQQEKVSEAIRYAYKGALQALKGKYSFLPAVKLNFFWEASGYLQKALAQEPENVEIIFLRFTVECGVPSLMSYALHLQEDRKKIVELLPESHLEEDFKKAIAEYLIQSGKCTFAEKKVLQEIAV</sequence>
<reference evidence="1 2" key="1">
    <citation type="submission" date="2017-06" db="EMBL/GenBank/DDBJ databases">
        <title>Raineya orbicola gen. nov., sp. nov. a slightly thermophilic bacterium of the phylum Bacteroidetes and the description of Raineyaceae fam. nov.</title>
        <authorList>
            <person name="Albuquerque L."/>
            <person name="Polonia A.R.M."/>
            <person name="Barroso C."/>
            <person name="Froufe H.J.C."/>
            <person name="Lage O."/>
            <person name="Lobo-Da-Cunha A."/>
            <person name="Egas C."/>
            <person name="Da Costa M.S."/>
        </authorList>
    </citation>
    <scope>NUCLEOTIDE SEQUENCE [LARGE SCALE GENOMIC DNA]</scope>
    <source>
        <strain evidence="1 2">SPSPC-11</strain>
    </source>
</reference>
<keyword evidence="2" id="KW-1185">Reference proteome</keyword>
<comment type="caution">
    <text evidence="1">The sequence shown here is derived from an EMBL/GenBank/DDBJ whole genome shotgun (WGS) entry which is preliminary data.</text>
</comment>
<dbReference type="EMBL" id="NKXO01000006">
    <property type="protein sequence ID" value="PKQ70409.1"/>
    <property type="molecule type" value="Genomic_DNA"/>
</dbReference>
<dbReference type="RefSeq" id="WP_101357757.1">
    <property type="nucleotide sequence ID" value="NZ_NKXO01000006.1"/>
</dbReference>